<protein>
    <recommendedName>
        <fullName evidence="2">histidine kinase</fullName>
        <ecNumber evidence="2">2.7.13.3</ecNumber>
    </recommendedName>
</protein>
<dbReference type="PANTHER" id="PTHR24421">
    <property type="entry name" value="NITRATE/NITRITE SENSOR PROTEIN NARX-RELATED"/>
    <property type="match status" value="1"/>
</dbReference>
<keyword evidence="5" id="KW-0547">Nucleotide-binding</keyword>
<evidence type="ECO:0000256" key="10">
    <source>
        <dbReference type="SAM" id="Phobius"/>
    </source>
</evidence>
<keyword evidence="10" id="KW-0812">Transmembrane</keyword>
<comment type="caution">
    <text evidence="12">The sequence shown here is derived from an EMBL/GenBank/DDBJ whole genome shotgun (WGS) entry which is preliminary data.</text>
</comment>
<feature type="transmembrane region" description="Helical" evidence="10">
    <location>
        <begin position="208"/>
        <end position="224"/>
    </location>
</feature>
<dbReference type="CDD" id="cd16917">
    <property type="entry name" value="HATPase_UhpB-NarQ-NarX-like"/>
    <property type="match status" value="1"/>
</dbReference>
<keyword evidence="6 12" id="KW-0418">Kinase</keyword>
<evidence type="ECO:0000313" key="13">
    <source>
        <dbReference type="Proteomes" id="UP000469724"/>
    </source>
</evidence>
<evidence type="ECO:0000256" key="8">
    <source>
        <dbReference type="ARBA" id="ARBA00023012"/>
    </source>
</evidence>
<proteinExistence type="predicted"/>
<evidence type="ECO:0000256" key="4">
    <source>
        <dbReference type="ARBA" id="ARBA00022679"/>
    </source>
</evidence>
<dbReference type="GO" id="GO:0005524">
    <property type="term" value="F:ATP binding"/>
    <property type="evidence" value="ECO:0007669"/>
    <property type="project" value="UniProtKB-KW"/>
</dbReference>
<keyword evidence="10" id="KW-0472">Membrane</keyword>
<evidence type="ECO:0000256" key="9">
    <source>
        <dbReference type="SAM" id="Coils"/>
    </source>
</evidence>
<dbReference type="SUPFAM" id="SSF55874">
    <property type="entry name" value="ATPase domain of HSP90 chaperone/DNA topoisomerase II/histidine kinase"/>
    <property type="match status" value="1"/>
</dbReference>
<dbReference type="EC" id="2.7.13.3" evidence="2"/>
<evidence type="ECO:0000259" key="11">
    <source>
        <dbReference type="SMART" id="SM00387"/>
    </source>
</evidence>
<feature type="coiled-coil region" evidence="9">
    <location>
        <begin position="395"/>
        <end position="422"/>
    </location>
</feature>
<dbReference type="Gene3D" id="3.30.565.10">
    <property type="entry name" value="Histidine kinase-like ATPase, C-terminal domain"/>
    <property type="match status" value="1"/>
</dbReference>
<dbReference type="InterPro" id="IPR050482">
    <property type="entry name" value="Sensor_HK_TwoCompSys"/>
</dbReference>
<evidence type="ECO:0000256" key="1">
    <source>
        <dbReference type="ARBA" id="ARBA00000085"/>
    </source>
</evidence>
<keyword evidence="8" id="KW-0902">Two-component regulatory system</keyword>
<dbReference type="InterPro" id="IPR036890">
    <property type="entry name" value="HATPase_C_sf"/>
</dbReference>
<dbReference type="InterPro" id="IPR011712">
    <property type="entry name" value="Sig_transdc_His_kin_sub3_dim/P"/>
</dbReference>
<keyword evidence="10" id="KW-1133">Transmembrane helix</keyword>
<feature type="transmembrane region" description="Helical" evidence="10">
    <location>
        <begin position="244"/>
        <end position="263"/>
    </location>
</feature>
<reference evidence="12 13" key="1">
    <citation type="submission" date="2020-02" db="EMBL/GenBank/DDBJ databases">
        <title>Comparative genomics of sulfur disproportionating microorganisms.</title>
        <authorList>
            <person name="Ward L.M."/>
            <person name="Bertran E."/>
            <person name="Johnston D.T."/>
        </authorList>
    </citation>
    <scope>NUCLEOTIDE SEQUENCE [LARGE SCALE GENOMIC DNA]</scope>
    <source>
        <strain evidence="12 13">DSM 3696</strain>
    </source>
</reference>
<evidence type="ECO:0000256" key="7">
    <source>
        <dbReference type="ARBA" id="ARBA00022840"/>
    </source>
</evidence>
<evidence type="ECO:0000256" key="2">
    <source>
        <dbReference type="ARBA" id="ARBA00012438"/>
    </source>
</evidence>
<evidence type="ECO:0000313" key="12">
    <source>
        <dbReference type="EMBL" id="NDY57855.1"/>
    </source>
</evidence>
<keyword evidence="3" id="KW-0597">Phosphoprotein</keyword>
<dbReference type="GO" id="GO:0046983">
    <property type="term" value="F:protein dimerization activity"/>
    <property type="evidence" value="ECO:0007669"/>
    <property type="project" value="InterPro"/>
</dbReference>
<evidence type="ECO:0000256" key="3">
    <source>
        <dbReference type="ARBA" id="ARBA00022553"/>
    </source>
</evidence>
<keyword evidence="4" id="KW-0808">Transferase</keyword>
<keyword evidence="13" id="KW-1185">Reference proteome</keyword>
<dbReference type="InterPro" id="IPR003594">
    <property type="entry name" value="HATPase_dom"/>
</dbReference>
<dbReference type="EMBL" id="JAAGRQ010000065">
    <property type="protein sequence ID" value="NDY57855.1"/>
    <property type="molecule type" value="Genomic_DNA"/>
</dbReference>
<keyword evidence="9" id="KW-0175">Coiled coil</keyword>
<evidence type="ECO:0000256" key="6">
    <source>
        <dbReference type="ARBA" id="ARBA00022777"/>
    </source>
</evidence>
<organism evidence="12 13">
    <name type="scientific">Desulfolutivibrio sulfodismutans</name>
    <dbReference type="NCBI Taxonomy" id="63561"/>
    <lineage>
        <taxon>Bacteria</taxon>
        <taxon>Pseudomonadati</taxon>
        <taxon>Thermodesulfobacteriota</taxon>
        <taxon>Desulfovibrionia</taxon>
        <taxon>Desulfovibrionales</taxon>
        <taxon>Desulfovibrionaceae</taxon>
        <taxon>Desulfolutivibrio</taxon>
    </lineage>
</organism>
<gene>
    <name evidence="12" type="ORF">G3N56_14055</name>
</gene>
<feature type="domain" description="Histidine kinase/HSP90-like ATPase" evidence="11">
    <location>
        <begin position="527"/>
        <end position="621"/>
    </location>
</feature>
<dbReference type="InterPro" id="IPR011623">
    <property type="entry name" value="7TMR_DISM_rcpt_extracell_dom1"/>
</dbReference>
<dbReference type="Gene3D" id="1.20.5.1930">
    <property type="match status" value="1"/>
</dbReference>
<dbReference type="GO" id="GO:0016020">
    <property type="term" value="C:membrane"/>
    <property type="evidence" value="ECO:0007669"/>
    <property type="project" value="InterPro"/>
</dbReference>
<sequence>MPRALQGVLDMAGWDMAADGPLRLDGEWEFYPHRLLSPDDFQEPGYMEKARSYVLPSPWNQDTADGTAMGADTGFATLRLRVGPAPGTPRPALYLFNINAAYRLWIDGSLAARSGEVGQNAAQERPEPSKRLIPFANLGRPVDIILQVSNFQYRDGGLIAPVWLGPQETLQAWQDRSLGAAMFFVGAFFVMGLYHMALFFFRPKTVSPLYFSLYCFAWMGNYAASDTSGWALRLFFPDIATRLLDQIALCCFFISIPVGFAFFRSLYPEEFSRRLLAACIAMCTIFVAVAAFASGLTLAQALPLYYLISGLLIIYCLHRLYTAWRRGREEAGFLFAGFCVLGLIGINDMLADMKLLASTPRIPEGMLAFSLCQAFALSRRLSRAFTAKERLSVALEGKNLSLEKEMAERTRLEREIVTISEEERRRISLELHDGLCQELTAARLHCDVLRPSCSGTDAGCEELARLSGLLDGLVDHAYDLSRGLWPLEHDSVGVGPSFRDMIQRLGESSAIPMEFHREMPCETCRNPHLAQLYRIAQEAVTNAVKHSRATRILISLTCPSARAAVLVVRDDGRGLAQAETTPGGLGLGIMAHRARIIGATLCIEDAPGGGAQVVCTVPCQANTNDPDTRRAS</sequence>
<dbReference type="Pfam" id="PF07695">
    <property type="entry name" value="7TMR-DISM_7TM"/>
    <property type="match status" value="1"/>
</dbReference>
<feature type="transmembrane region" description="Helical" evidence="10">
    <location>
        <begin position="178"/>
        <end position="201"/>
    </location>
</feature>
<accession>A0A7K3NPX8</accession>
<dbReference type="SMART" id="SM00387">
    <property type="entry name" value="HATPase_c"/>
    <property type="match status" value="1"/>
</dbReference>
<dbReference type="Pfam" id="PF07730">
    <property type="entry name" value="HisKA_3"/>
    <property type="match status" value="1"/>
</dbReference>
<feature type="transmembrane region" description="Helical" evidence="10">
    <location>
        <begin position="333"/>
        <end position="350"/>
    </location>
</feature>
<keyword evidence="7" id="KW-0067">ATP-binding</keyword>
<name>A0A7K3NPX8_9BACT</name>
<dbReference type="PANTHER" id="PTHR24421:SF10">
    <property type="entry name" value="NITRATE_NITRITE SENSOR PROTEIN NARQ"/>
    <property type="match status" value="1"/>
</dbReference>
<dbReference type="Proteomes" id="UP000469724">
    <property type="component" value="Unassembled WGS sequence"/>
</dbReference>
<dbReference type="GO" id="GO:0000155">
    <property type="term" value="F:phosphorelay sensor kinase activity"/>
    <property type="evidence" value="ECO:0007669"/>
    <property type="project" value="InterPro"/>
</dbReference>
<feature type="transmembrane region" description="Helical" evidence="10">
    <location>
        <begin position="275"/>
        <end position="298"/>
    </location>
</feature>
<feature type="transmembrane region" description="Helical" evidence="10">
    <location>
        <begin position="304"/>
        <end position="321"/>
    </location>
</feature>
<comment type="catalytic activity">
    <reaction evidence="1">
        <text>ATP + protein L-histidine = ADP + protein N-phospho-L-histidine.</text>
        <dbReference type="EC" id="2.7.13.3"/>
    </reaction>
</comment>
<dbReference type="Pfam" id="PF02518">
    <property type="entry name" value="HATPase_c"/>
    <property type="match status" value="1"/>
</dbReference>
<dbReference type="AlphaFoldDB" id="A0A7K3NPX8"/>
<evidence type="ECO:0000256" key="5">
    <source>
        <dbReference type="ARBA" id="ARBA00022741"/>
    </source>
</evidence>